<proteinExistence type="predicted"/>
<evidence type="ECO:0000256" key="3">
    <source>
        <dbReference type="ARBA" id="ARBA00023163"/>
    </source>
</evidence>
<dbReference type="InterPro" id="IPR036388">
    <property type="entry name" value="WH-like_DNA-bd_sf"/>
</dbReference>
<dbReference type="Pfam" id="PF01022">
    <property type="entry name" value="HTH_5"/>
    <property type="match status" value="1"/>
</dbReference>
<organism evidence="5 6">
    <name type="scientific">Vulcanibacillus modesticaldus</name>
    <dbReference type="NCBI Taxonomy" id="337097"/>
    <lineage>
        <taxon>Bacteria</taxon>
        <taxon>Bacillati</taxon>
        <taxon>Bacillota</taxon>
        <taxon>Bacilli</taxon>
        <taxon>Bacillales</taxon>
        <taxon>Bacillaceae</taxon>
        <taxon>Vulcanibacillus</taxon>
    </lineage>
</organism>
<dbReference type="InterPro" id="IPR001034">
    <property type="entry name" value="DeoR_HTH"/>
</dbReference>
<dbReference type="SUPFAM" id="SSF46785">
    <property type="entry name" value="Winged helix' DNA-binding domain"/>
    <property type="match status" value="1"/>
</dbReference>
<dbReference type="InterPro" id="IPR001845">
    <property type="entry name" value="HTH_ArsR_DNA-bd_dom"/>
</dbReference>
<dbReference type="GO" id="GO:0003677">
    <property type="term" value="F:DNA binding"/>
    <property type="evidence" value="ECO:0007669"/>
    <property type="project" value="UniProtKB-KW"/>
</dbReference>
<sequence>MKKDTLTTREEIMMMLKTNGSMTVSEISKGLGITEMAVRRHLNTLERDELIKASIVRQAMGRPTNLYSLTDKAENHFPKAYKNLADDILAGIFEEEGKEKIDKIFERREKKLREAYAKKMHGLTDLEEKVNALVNIQNERGYIVELEKVDNGFLLKEYNCPIFEISRQYNQACDGEKKLFENILNTEVKNLSCMGRGDTYCVYHIKNKK</sequence>
<keyword evidence="1" id="KW-0805">Transcription regulation</keyword>
<dbReference type="EMBL" id="MIJF01000024">
    <property type="protein sequence ID" value="OEF99359.1"/>
    <property type="molecule type" value="Genomic_DNA"/>
</dbReference>
<keyword evidence="3" id="KW-0804">Transcription</keyword>
<dbReference type="InterPro" id="IPR011991">
    <property type="entry name" value="ArsR-like_HTH"/>
</dbReference>
<dbReference type="PANTHER" id="PTHR38600">
    <property type="entry name" value="TRANSCRIPTIONAL REGULATORY PROTEIN"/>
    <property type="match status" value="1"/>
</dbReference>
<dbReference type="PROSITE" id="PS51000">
    <property type="entry name" value="HTH_DEOR_2"/>
    <property type="match status" value="1"/>
</dbReference>
<dbReference type="PANTHER" id="PTHR38600:SF2">
    <property type="entry name" value="SLL0088 PROTEIN"/>
    <property type="match status" value="1"/>
</dbReference>
<dbReference type="InterPro" id="IPR036390">
    <property type="entry name" value="WH_DNA-bd_sf"/>
</dbReference>
<dbReference type="Gene3D" id="1.10.10.10">
    <property type="entry name" value="Winged helix-like DNA-binding domain superfamily/Winged helix DNA-binding domain"/>
    <property type="match status" value="1"/>
</dbReference>
<protein>
    <submittedName>
        <fullName evidence="5">Transcriptional regulator</fullName>
    </submittedName>
</protein>
<dbReference type="RefSeq" id="WP_069656753.1">
    <property type="nucleotide sequence ID" value="NZ_MIJF01000024.1"/>
</dbReference>
<gene>
    <name evidence="5" type="ORF">BHF71_01865</name>
</gene>
<reference evidence="5 6" key="1">
    <citation type="submission" date="2016-09" db="EMBL/GenBank/DDBJ databases">
        <title>Draft genome sequence for the type strain of Vulcanibacillus modesticaldus BR, a strictly anaerobic, moderately thermophilic, and nitrate-reducing bacterium from deep sea-hydrothermal vents of the Mid-Atlantic Ridge.</title>
        <authorList>
            <person name="Abin C.A."/>
            <person name="Hollibaugh J.T."/>
        </authorList>
    </citation>
    <scope>NUCLEOTIDE SEQUENCE [LARGE SCALE GENOMIC DNA]</scope>
    <source>
        <strain evidence="5 6">BR</strain>
    </source>
</reference>
<dbReference type="AlphaFoldDB" id="A0A1D2YUI6"/>
<evidence type="ECO:0000256" key="1">
    <source>
        <dbReference type="ARBA" id="ARBA00023015"/>
    </source>
</evidence>
<dbReference type="Proteomes" id="UP000243739">
    <property type="component" value="Unassembled WGS sequence"/>
</dbReference>
<evidence type="ECO:0000256" key="2">
    <source>
        <dbReference type="ARBA" id="ARBA00023125"/>
    </source>
</evidence>
<dbReference type="GO" id="GO:0003700">
    <property type="term" value="F:DNA-binding transcription factor activity"/>
    <property type="evidence" value="ECO:0007669"/>
    <property type="project" value="InterPro"/>
</dbReference>
<accession>A0A1D2YUI6</accession>
<dbReference type="STRING" id="337097.BHF71_01865"/>
<evidence type="ECO:0000259" key="4">
    <source>
        <dbReference type="PROSITE" id="PS51000"/>
    </source>
</evidence>
<dbReference type="OrthoDB" id="155998at2"/>
<dbReference type="CDD" id="cd00090">
    <property type="entry name" value="HTH_ARSR"/>
    <property type="match status" value="1"/>
</dbReference>
<dbReference type="SMART" id="SM00418">
    <property type="entry name" value="HTH_ARSR"/>
    <property type="match status" value="1"/>
</dbReference>
<evidence type="ECO:0000313" key="5">
    <source>
        <dbReference type="EMBL" id="OEF99359.1"/>
    </source>
</evidence>
<keyword evidence="6" id="KW-1185">Reference proteome</keyword>
<comment type="caution">
    <text evidence="5">The sequence shown here is derived from an EMBL/GenBank/DDBJ whole genome shotgun (WGS) entry which is preliminary data.</text>
</comment>
<keyword evidence="2" id="KW-0238">DNA-binding</keyword>
<evidence type="ECO:0000313" key="6">
    <source>
        <dbReference type="Proteomes" id="UP000243739"/>
    </source>
</evidence>
<feature type="domain" description="HTH deoR-type" evidence="4">
    <location>
        <begin position="5"/>
        <end position="65"/>
    </location>
</feature>
<name>A0A1D2YUI6_9BACI</name>